<dbReference type="Proteomes" id="UP000762676">
    <property type="component" value="Unassembled WGS sequence"/>
</dbReference>
<comment type="caution">
    <text evidence="9">The sequence shown here is derived from an EMBL/GenBank/DDBJ whole genome shotgun (WGS) entry which is preliminary data.</text>
</comment>
<feature type="transmembrane region" description="Helical" evidence="8">
    <location>
        <begin position="507"/>
        <end position="524"/>
    </location>
</feature>
<dbReference type="EC" id="1.-.-.-" evidence="7"/>
<dbReference type="Gene3D" id="3.50.50.60">
    <property type="entry name" value="FAD/NAD(P)-binding domain"/>
    <property type="match status" value="1"/>
</dbReference>
<proteinExistence type="inferred from homology"/>
<dbReference type="SUPFAM" id="SSF51905">
    <property type="entry name" value="FAD/NAD(P)-binding domain"/>
    <property type="match status" value="2"/>
</dbReference>
<keyword evidence="6 7" id="KW-0503">Monooxygenase</keyword>
<comment type="similarity">
    <text evidence="1 6 7">Belongs to the FMO family.</text>
</comment>
<evidence type="ECO:0000256" key="7">
    <source>
        <dbReference type="RuleBase" id="RU361177"/>
    </source>
</evidence>
<keyword evidence="8" id="KW-0812">Transmembrane</keyword>
<evidence type="ECO:0000256" key="3">
    <source>
        <dbReference type="ARBA" id="ARBA00022827"/>
    </source>
</evidence>
<dbReference type="GO" id="GO:0005789">
    <property type="term" value="C:endoplasmic reticulum membrane"/>
    <property type="evidence" value="ECO:0007669"/>
    <property type="project" value="UniProtKB-SubCell"/>
</dbReference>
<keyword evidence="6 8" id="KW-0472">Membrane</keyword>
<gene>
    <name evidence="9" type="ORF">ElyMa_007043000</name>
</gene>
<dbReference type="PRINTS" id="PR00370">
    <property type="entry name" value="FMOXYGENASE"/>
</dbReference>
<dbReference type="PANTHER" id="PTHR23023">
    <property type="entry name" value="DIMETHYLANILINE MONOOXYGENASE"/>
    <property type="match status" value="1"/>
</dbReference>
<sequence length="541" mass="61728">MRHSLFNFLYGRGGIWTSDRSGETSNSPWAWDNLITNTTKYMMTFSDYPYYPDTPEYMTRDALGKYYRSYAEHFGLTGHIQYDTRVLKVRKTPDHSSTGQWEVFTCPTSQFHGGDKRCGLAVSEEDLNRCHKEVFDVVLVCSGNFKRPLYPEIPGLHSFPGVVKHSFDYKSGVPYKDKKVLVVGNSFSAGDIATDISLYTEEPVDLSIGKGTWINPRVQHGCLSADRSFSRHLLYGQSEEKVNNFLIARCQKHFDHIGARINPELPPSKSPYMMGDDIYLKILTDQIRFQDRLVRFNGSTAEYKNGVKTSDIDAVVFATGYAVNASFVDLDIVFENGRMELYNRMLPLGEKHCTCIFIGFLGGDGPVGPAVELQARYAARLITGKLQPPSRETMEKNIQAIDSIALRSRGKYSYHLPLFVMGDLVAQDLGVYPSFWRVFVRDPVLAYRIWYGPIFSAQYRLLGPDSDWDKAREMLYRAHQVRIINPCSRAMVKVRRDDITAARKRQLLWVACSVTVVVALGYFGRSKYWPEALNFRFFRTA</sequence>
<evidence type="ECO:0000256" key="6">
    <source>
        <dbReference type="PIRNR" id="PIRNR000332"/>
    </source>
</evidence>
<dbReference type="EMBL" id="BMAT01014089">
    <property type="protein sequence ID" value="GFS26085.1"/>
    <property type="molecule type" value="Genomic_DNA"/>
</dbReference>
<dbReference type="InterPro" id="IPR050346">
    <property type="entry name" value="FMO-like"/>
</dbReference>
<evidence type="ECO:0000313" key="10">
    <source>
        <dbReference type="Proteomes" id="UP000762676"/>
    </source>
</evidence>
<keyword evidence="3 6" id="KW-0274">FAD</keyword>
<keyword evidence="4 6" id="KW-0521">NADP</keyword>
<accession>A0AAV4JUJ4</accession>
<dbReference type="GO" id="GO:0004499">
    <property type="term" value="F:N,N-dimethylaniline monooxygenase activity"/>
    <property type="evidence" value="ECO:0007669"/>
    <property type="project" value="UniProtKB-UniRule"/>
</dbReference>
<evidence type="ECO:0000256" key="4">
    <source>
        <dbReference type="ARBA" id="ARBA00022857"/>
    </source>
</evidence>
<dbReference type="InterPro" id="IPR020946">
    <property type="entry name" value="Flavin_mOase-like"/>
</dbReference>
<keyword evidence="6" id="KW-0256">Endoplasmic reticulum</keyword>
<dbReference type="InterPro" id="IPR036188">
    <property type="entry name" value="FAD/NAD-bd_sf"/>
</dbReference>
<evidence type="ECO:0000256" key="2">
    <source>
        <dbReference type="ARBA" id="ARBA00022630"/>
    </source>
</evidence>
<dbReference type="AlphaFoldDB" id="A0AAV4JUJ4"/>
<organism evidence="9 10">
    <name type="scientific">Elysia marginata</name>
    <dbReference type="NCBI Taxonomy" id="1093978"/>
    <lineage>
        <taxon>Eukaryota</taxon>
        <taxon>Metazoa</taxon>
        <taxon>Spiralia</taxon>
        <taxon>Lophotrochozoa</taxon>
        <taxon>Mollusca</taxon>
        <taxon>Gastropoda</taxon>
        <taxon>Heterobranchia</taxon>
        <taxon>Euthyneura</taxon>
        <taxon>Panpulmonata</taxon>
        <taxon>Sacoglossa</taxon>
        <taxon>Placobranchoidea</taxon>
        <taxon>Plakobranchidae</taxon>
        <taxon>Elysia</taxon>
    </lineage>
</organism>
<evidence type="ECO:0000256" key="8">
    <source>
        <dbReference type="SAM" id="Phobius"/>
    </source>
</evidence>
<comment type="cofactor">
    <cofactor evidence="6 7">
        <name>FAD</name>
        <dbReference type="ChEBI" id="CHEBI:57692"/>
    </cofactor>
</comment>
<evidence type="ECO:0000256" key="5">
    <source>
        <dbReference type="ARBA" id="ARBA00023002"/>
    </source>
</evidence>
<protein>
    <recommendedName>
        <fullName evidence="7">Flavin-containing monooxygenase</fullName>
        <ecNumber evidence="7">1.-.-.-</ecNumber>
    </recommendedName>
</protein>
<dbReference type="InterPro" id="IPR000960">
    <property type="entry name" value="Flavin_mOase"/>
</dbReference>
<evidence type="ECO:0000313" key="9">
    <source>
        <dbReference type="EMBL" id="GFS26085.1"/>
    </source>
</evidence>
<reference evidence="9 10" key="1">
    <citation type="journal article" date="2021" name="Elife">
        <title>Chloroplast acquisition without the gene transfer in kleptoplastic sea slugs, Plakobranchus ocellatus.</title>
        <authorList>
            <person name="Maeda T."/>
            <person name="Takahashi S."/>
            <person name="Yoshida T."/>
            <person name="Shimamura S."/>
            <person name="Takaki Y."/>
            <person name="Nagai Y."/>
            <person name="Toyoda A."/>
            <person name="Suzuki Y."/>
            <person name="Arimoto A."/>
            <person name="Ishii H."/>
            <person name="Satoh N."/>
            <person name="Nishiyama T."/>
            <person name="Hasebe M."/>
            <person name="Maruyama T."/>
            <person name="Minagawa J."/>
            <person name="Obokata J."/>
            <person name="Shigenobu S."/>
        </authorList>
    </citation>
    <scope>NUCLEOTIDE SEQUENCE [LARGE SCALE GENOMIC DNA]</scope>
</reference>
<evidence type="ECO:0000256" key="1">
    <source>
        <dbReference type="ARBA" id="ARBA00009183"/>
    </source>
</evidence>
<keyword evidence="8" id="KW-1133">Transmembrane helix</keyword>
<dbReference type="GO" id="GO:0050660">
    <property type="term" value="F:flavin adenine dinucleotide binding"/>
    <property type="evidence" value="ECO:0007669"/>
    <property type="project" value="InterPro"/>
</dbReference>
<dbReference type="GO" id="GO:0050661">
    <property type="term" value="F:NADP binding"/>
    <property type="evidence" value="ECO:0007669"/>
    <property type="project" value="InterPro"/>
</dbReference>
<name>A0AAV4JUJ4_9GAST</name>
<comment type="subcellular location">
    <subcellularLocation>
        <location evidence="6">Endoplasmic reticulum membrane</location>
    </subcellularLocation>
</comment>
<keyword evidence="10" id="KW-1185">Reference proteome</keyword>
<dbReference type="Pfam" id="PF00743">
    <property type="entry name" value="FMO-like"/>
    <property type="match status" value="1"/>
</dbReference>
<keyword evidence="5 6" id="KW-0560">Oxidoreductase</keyword>
<keyword evidence="2 6" id="KW-0285">Flavoprotein</keyword>
<dbReference type="PIRSF" id="PIRSF000332">
    <property type="entry name" value="FMO"/>
    <property type="match status" value="1"/>
</dbReference>